<comment type="caution">
    <text evidence="2">The sequence shown here is derived from an EMBL/GenBank/DDBJ whole genome shotgun (WGS) entry which is preliminary data.</text>
</comment>
<reference evidence="2" key="1">
    <citation type="journal article" date="2014" name="Front. Microbiol.">
        <title>High frequency of phylogenetically diverse reductive dehalogenase-homologous genes in deep subseafloor sedimentary metagenomes.</title>
        <authorList>
            <person name="Kawai M."/>
            <person name="Futagami T."/>
            <person name="Toyoda A."/>
            <person name="Takaki Y."/>
            <person name="Nishi S."/>
            <person name="Hori S."/>
            <person name="Arai W."/>
            <person name="Tsubouchi T."/>
            <person name="Morono Y."/>
            <person name="Uchiyama I."/>
            <person name="Ito T."/>
            <person name="Fujiyama A."/>
            <person name="Inagaki F."/>
            <person name="Takami H."/>
        </authorList>
    </citation>
    <scope>NUCLEOTIDE SEQUENCE</scope>
    <source>
        <strain evidence="2">Expedition CK06-06</strain>
    </source>
</reference>
<feature type="transmembrane region" description="Helical" evidence="1">
    <location>
        <begin position="32"/>
        <end position="50"/>
    </location>
</feature>
<keyword evidence="1" id="KW-0812">Transmembrane</keyword>
<dbReference type="EMBL" id="BARS01018362">
    <property type="protein sequence ID" value="GAF93608.1"/>
    <property type="molecule type" value="Genomic_DNA"/>
</dbReference>
<evidence type="ECO:0000313" key="2">
    <source>
        <dbReference type="EMBL" id="GAF93608.1"/>
    </source>
</evidence>
<sequence length="51" mass="5894">MVNVTNKEIYNKLLEIEKQVIRTNGRVALNRWISSTALTFVVLCIGWMILT</sequence>
<keyword evidence="1" id="KW-1133">Transmembrane helix</keyword>
<name>X0TJA3_9ZZZZ</name>
<protein>
    <submittedName>
        <fullName evidence="2">Uncharacterized protein</fullName>
    </submittedName>
</protein>
<gene>
    <name evidence="2" type="ORF">S01H1_29880</name>
</gene>
<keyword evidence="1" id="KW-0472">Membrane</keyword>
<proteinExistence type="predicted"/>
<dbReference type="AlphaFoldDB" id="X0TJA3"/>
<accession>X0TJA3</accession>
<evidence type="ECO:0000256" key="1">
    <source>
        <dbReference type="SAM" id="Phobius"/>
    </source>
</evidence>
<organism evidence="2">
    <name type="scientific">marine sediment metagenome</name>
    <dbReference type="NCBI Taxonomy" id="412755"/>
    <lineage>
        <taxon>unclassified sequences</taxon>
        <taxon>metagenomes</taxon>
        <taxon>ecological metagenomes</taxon>
    </lineage>
</organism>